<dbReference type="GO" id="GO:0009658">
    <property type="term" value="P:chloroplast organization"/>
    <property type="evidence" value="ECO:0007669"/>
    <property type="project" value="TreeGrafter"/>
</dbReference>
<dbReference type="STRING" id="542762.A0A4S4DLC8"/>
<dbReference type="AlphaFoldDB" id="A0A4S4DLC8"/>
<dbReference type="EMBL" id="SDRB02010879">
    <property type="protein sequence ID" value="THG03748.1"/>
    <property type="molecule type" value="Genomic_DNA"/>
</dbReference>
<keyword evidence="1" id="KW-1133">Transmembrane helix</keyword>
<sequence length="217" mass="24809">MTTLPGQPPYGQLMLEGLLKLPENRECADCKCKSRPDLEIGLGEKLIIVFMQHVRTINDDGRSISRDLDGFPVTCSGSYEDNMVVLKQESQFAKANDCSFSRFSLQIEQRIPVLSRWLIFNRFKFTASQGVKLGPAFLLTRVIPDPFSNFTKPVMKHSALLAFSLSLSSLFYLFSLLRRRLWYRHRRPPPPPPHLLPHRPLSLLLFSSPVVYIVFSV</sequence>
<dbReference type="InterPro" id="IPR039910">
    <property type="entry name" value="D15-like"/>
</dbReference>
<dbReference type="PANTHER" id="PTHR12815:SF40">
    <property type="entry name" value="OUTER ENVELOPE PROTEIN 36, CHLOROPLASTIC-RELATED"/>
    <property type="match status" value="1"/>
</dbReference>
<keyword evidence="1" id="KW-0812">Transmembrane</keyword>
<keyword evidence="3" id="KW-1185">Reference proteome</keyword>
<protein>
    <submittedName>
        <fullName evidence="2">Uncharacterized protein</fullName>
    </submittedName>
</protein>
<evidence type="ECO:0000313" key="2">
    <source>
        <dbReference type="EMBL" id="THG03748.1"/>
    </source>
</evidence>
<comment type="caution">
    <text evidence="2">The sequence shown here is derived from an EMBL/GenBank/DDBJ whole genome shotgun (WGS) entry which is preliminary data.</text>
</comment>
<keyword evidence="1" id="KW-0472">Membrane</keyword>
<proteinExistence type="predicted"/>
<evidence type="ECO:0000313" key="3">
    <source>
        <dbReference type="Proteomes" id="UP000306102"/>
    </source>
</evidence>
<feature type="transmembrane region" description="Helical" evidence="1">
    <location>
        <begin position="159"/>
        <end position="177"/>
    </location>
</feature>
<dbReference type="Proteomes" id="UP000306102">
    <property type="component" value="Unassembled WGS sequence"/>
</dbReference>
<organism evidence="2 3">
    <name type="scientific">Camellia sinensis var. sinensis</name>
    <name type="common">China tea</name>
    <dbReference type="NCBI Taxonomy" id="542762"/>
    <lineage>
        <taxon>Eukaryota</taxon>
        <taxon>Viridiplantae</taxon>
        <taxon>Streptophyta</taxon>
        <taxon>Embryophyta</taxon>
        <taxon>Tracheophyta</taxon>
        <taxon>Spermatophyta</taxon>
        <taxon>Magnoliopsida</taxon>
        <taxon>eudicotyledons</taxon>
        <taxon>Gunneridae</taxon>
        <taxon>Pentapetalae</taxon>
        <taxon>asterids</taxon>
        <taxon>Ericales</taxon>
        <taxon>Theaceae</taxon>
        <taxon>Camellia</taxon>
    </lineage>
</organism>
<gene>
    <name evidence="2" type="ORF">TEA_012196</name>
</gene>
<evidence type="ECO:0000256" key="1">
    <source>
        <dbReference type="SAM" id="Phobius"/>
    </source>
</evidence>
<name>A0A4S4DLC8_CAMSN</name>
<accession>A0A4S4DLC8</accession>
<dbReference type="GO" id="GO:0016020">
    <property type="term" value="C:membrane"/>
    <property type="evidence" value="ECO:0007669"/>
    <property type="project" value="TreeGrafter"/>
</dbReference>
<dbReference type="GO" id="GO:0009793">
    <property type="term" value="P:embryo development ending in seed dormancy"/>
    <property type="evidence" value="ECO:0007669"/>
    <property type="project" value="TreeGrafter"/>
</dbReference>
<dbReference type="PANTHER" id="PTHR12815">
    <property type="entry name" value="SORTING AND ASSEMBLY MACHINERY SAMM50 PROTEIN FAMILY MEMBER"/>
    <property type="match status" value="1"/>
</dbReference>
<reference evidence="2 3" key="1">
    <citation type="journal article" date="2018" name="Proc. Natl. Acad. Sci. U.S.A.">
        <title>Draft genome sequence of Camellia sinensis var. sinensis provides insights into the evolution of the tea genome and tea quality.</title>
        <authorList>
            <person name="Wei C."/>
            <person name="Yang H."/>
            <person name="Wang S."/>
            <person name="Zhao J."/>
            <person name="Liu C."/>
            <person name="Gao L."/>
            <person name="Xia E."/>
            <person name="Lu Y."/>
            <person name="Tai Y."/>
            <person name="She G."/>
            <person name="Sun J."/>
            <person name="Cao H."/>
            <person name="Tong W."/>
            <person name="Gao Q."/>
            <person name="Li Y."/>
            <person name="Deng W."/>
            <person name="Jiang X."/>
            <person name="Wang W."/>
            <person name="Chen Q."/>
            <person name="Zhang S."/>
            <person name="Li H."/>
            <person name="Wu J."/>
            <person name="Wang P."/>
            <person name="Li P."/>
            <person name="Shi C."/>
            <person name="Zheng F."/>
            <person name="Jian J."/>
            <person name="Huang B."/>
            <person name="Shan D."/>
            <person name="Shi M."/>
            <person name="Fang C."/>
            <person name="Yue Y."/>
            <person name="Li F."/>
            <person name="Li D."/>
            <person name="Wei S."/>
            <person name="Han B."/>
            <person name="Jiang C."/>
            <person name="Yin Y."/>
            <person name="Xia T."/>
            <person name="Zhang Z."/>
            <person name="Bennetzen J.L."/>
            <person name="Zhao S."/>
            <person name="Wan X."/>
        </authorList>
    </citation>
    <scope>NUCLEOTIDE SEQUENCE [LARGE SCALE GENOMIC DNA]</scope>
    <source>
        <strain evidence="3">cv. Shuchazao</strain>
        <tissue evidence="2">Leaf</tissue>
    </source>
</reference>